<evidence type="ECO:0000256" key="1">
    <source>
        <dbReference type="ARBA" id="ARBA00022723"/>
    </source>
</evidence>
<reference evidence="6" key="1">
    <citation type="journal article" date="2020" name="mSystems">
        <title>Genome- and Community-Level Interaction Insights into Carbon Utilization and Element Cycling Functions of Hydrothermarchaeota in Hydrothermal Sediment.</title>
        <authorList>
            <person name="Zhou Z."/>
            <person name="Liu Y."/>
            <person name="Xu W."/>
            <person name="Pan J."/>
            <person name="Luo Z.H."/>
            <person name="Li M."/>
        </authorList>
    </citation>
    <scope>NUCLEOTIDE SEQUENCE [LARGE SCALE GENOMIC DNA]</scope>
    <source>
        <strain evidence="6">SpSt-783</strain>
    </source>
</reference>
<name>A0A7C6AGQ3_UNCW3</name>
<accession>A0A7C6AGQ3</accession>
<keyword evidence="2" id="KW-0408">Iron</keyword>
<feature type="domain" description="4Fe-4S ferredoxin-type" evidence="5">
    <location>
        <begin position="4"/>
        <end position="33"/>
    </location>
</feature>
<dbReference type="Pfam" id="PF12838">
    <property type="entry name" value="Fer4_7"/>
    <property type="match status" value="1"/>
</dbReference>
<organism evidence="6">
    <name type="scientific">candidate division WOR-3 bacterium</name>
    <dbReference type="NCBI Taxonomy" id="2052148"/>
    <lineage>
        <taxon>Bacteria</taxon>
        <taxon>Bacteria division WOR-3</taxon>
    </lineage>
</organism>
<proteinExistence type="predicted"/>
<evidence type="ECO:0000256" key="2">
    <source>
        <dbReference type="ARBA" id="ARBA00023004"/>
    </source>
</evidence>
<evidence type="ECO:0000256" key="3">
    <source>
        <dbReference type="ARBA" id="ARBA00023014"/>
    </source>
</evidence>
<dbReference type="PROSITE" id="PS00198">
    <property type="entry name" value="4FE4S_FER_1"/>
    <property type="match status" value="1"/>
</dbReference>
<dbReference type="InterPro" id="IPR017900">
    <property type="entry name" value="4Fe4S_Fe_S_CS"/>
</dbReference>
<sequence>MKRKIIKIDEELCNGCGNCIPACPEQAIQIVTTPDGPKARLVKEFYCDGLGACLGACPTGALTIEERIADAYNEEATIARINEVAPEMLDVHLRHLAEHSQELPEHHSHKMPKGMSSCPSSKMLHWKERKKTPKKVGKIHSELRQWPIQLHLVSPSAPYFSNADLIIVADCVPFSYANFHQDFLKGSAIAIGCPKLDDVDAYIEKVQQIITNSEPKSITVIHMEVPCCFGLVHIVQSALQDSGKKIPLKTIVVGIKGEIKGRNDF</sequence>
<gene>
    <name evidence="6" type="ORF">ENV70_07320</name>
</gene>
<keyword evidence="1" id="KW-0479">Metal-binding</keyword>
<dbReference type="GO" id="GO:0051536">
    <property type="term" value="F:iron-sulfur cluster binding"/>
    <property type="evidence" value="ECO:0007669"/>
    <property type="project" value="UniProtKB-KW"/>
</dbReference>
<keyword evidence="3" id="KW-0411">Iron-sulfur</keyword>
<dbReference type="SUPFAM" id="SSF54862">
    <property type="entry name" value="4Fe-4S ferredoxins"/>
    <property type="match status" value="1"/>
</dbReference>
<dbReference type="PANTHER" id="PTHR42895">
    <property type="entry name" value="IRON-SULFUR CLUSTER-BINDING PROTEIN-RELATED"/>
    <property type="match status" value="1"/>
</dbReference>
<dbReference type="AlphaFoldDB" id="A0A7C6AGQ3"/>
<comment type="caution">
    <text evidence="6">The sequence shown here is derived from an EMBL/GenBank/DDBJ whole genome shotgun (WGS) entry which is preliminary data.</text>
</comment>
<protein>
    <submittedName>
        <fullName evidence="6">4Fe-4S dicluster domain-containing protein</fullName>
    </submittedName>
</protein>
<dbReference type="GO" id="GO:0046872">
    <property type="term" value="F:metal ion binding"/>
    <property type="evidence" value="ECO:0007669"/>
    <property type="project" value="UniProtKB-KW"/>
</dbReference>
<evidence type="ECO:0000259" key="5">
    <source>
        <dbReference type="PROSITE" id="PS51379"/>
    </source>
</evidence>
<dbReference type="Gene3D" id="3.30.70.20">
    <property type="match status" value="1"/>
</dbReference>
<feature type="region of interest" description="Disordered" evidence="4">
    <location>
        <begin position="103"/>
        <end position="122"/>
    </location>
</feature>
<feature type="domain" description="4Fe-4S ferredoxin-type" evidence="5">
    <location>
        <begin position="37"/>
        <end position="67"/>
    </location>
</feature>
<dbReference type="EMBL" id="DTHJ01000147">
    <property type="protein sequence ID" value="HHS63398.1"/>
    <property type="molecule type" value="Genomic_DNA"/>
</dbReference>
<evidence type="ECO:0000313" key="6">
    <source>
        <dbReference type="EMBL" id="HHS63398.1"/>
    </source>
</evidence>
<evidence type="ECO:0000256" key="4">
    <source>
        <dbReference type="SAM" id="MobiDB-lite"/>
    </source>
</evidence>
<dbReference type="InterPro" id="IPR017896">
    <property type="entry name" value="4Fe4S_Fe-S-bd"/>
</dbReference>
<dbReference type="PANTHER" id="PTHR42895:SF1">
    <property type="entry name" value="IRON-SULFUR CLUSTER PROTEIN"/>
    <property type="match status" value="1"/>
</dbReference>
<dbReference type="PROSITE" id="PS51379">
    <property type="entry name" value="4FE4S_FER_2"/>
    <property type="match status" value="2"/>
</dbReference>
<dbReference type="InterPro" id="IPR052911">
    <property type="entry name" value="Corrinoid_activation_enz"/>
</dbReference>